<dbReference type="Gene3D" id="3.50.50.60">
    <property type="entry name" value="FAD/NAD(P)-binding domain"/>
    <property type="match status" value="1"/>
</dbReference>
<dbReference type="GO" id="GO:0016491">
    <property type="term" value="F:oxidoreductase activity"/>
    <property type="evidence" value="ECO:0007669"/>
    <property type="project" value="InterPro"/>
</dbReference>
<reference evidence="2 3" key="2">
    <citation type="journal article" date="2013" name="Stand. Genomic Sci.">
        <title>Complete genome sequence of Halorhodospira halophila SL1.</title>
        <authorList>
            <person name="Challacombe J.F."/>
            <person name="Majid S."/>
            <person name="Deole R."/>
            <person name="Brettin T.S."/>
            <person name="Bruce D."/>
            <person name="Delano S.F."/>
            <person name="Detter J.C."/>
            <person name="Gleasner C.D."/>
            <person name="Han C.S."/>
            <person name="Misra M."/>
            <person name="Reitenga K.G."/>
            <person name="Mikhailova N."/>
            <person name="Woyke T."/>
            <person name="Pitluck S."/>
            <person name="Nolan M."/>
            <person name="Land M.L."/>
            <person name="Saunders E."/>
            <person name="Tapia R."/>
            <person name="Lapidus A."/>
            <person name="Ivanova N."/>
            <person name="Hoff W.D."/>
        </authorList>
    </citation>
    <scope>NUCLEOTIDE SEQUENCE [LARGE SCALE GENOMIC DNA]</scope>
    <source>
        <strain evidence="3">DSM 244 / SL1</strain>
    </source>
</reference>
<dbReference type="KEGG" id="hha:Hhal_1552"/>
<dbReference type="STRING" id="349124.Hhal_1552"/>
<dbReference type="Pfam" id="PF01593">
    <property type="entry name" value="Amino_oxidase"/>
    <property type="match status" value="1"/>
</dbReference>
<accession>A1WXA4</accession>
<sequence>MAENTQHTRPRVAIIGGGPMGLAVAYELLLRGHPVDIYEAGPVLGGMSAAFEFSGTAIERYYHFICATDESMFALLRELDLEEALHWQPTEMGYFIDGELHDWGNPVALLKLPHLDLISKFRYGVHAYLSTQRRNWASLDRLEATRWLRRWVGDRAYDLLWRKLFELKFYEHTDRLSAAWIWTRIKRVGTSRYNLMQEKLGYLEGGSQTLLDALQAQIEARGGRIHLNRPVEEVVLRDGAVQGLRIAGEASPYSTVFSTVPLPLLPSMIPDLPASVREQIQALENLAVVCVIFKLRRPVSDKFWVNINDQRMDIPGIVEYTNLRPMDAHIVYVPYYMPGDNPKYQDNNQAFIDRAWRYLQMINPTLQEADRLDAYASRYRYSQPVCEPGHLQRLPPVDLPIAGLYAADTSYYYYPEDRGISESVRYGRAMARFLE</sequence>
<dbReference type="PRINTS" id="PR00419">
    <property type="entry name" value="ADXRDTASE"/>
</dbReference>
<protein>
    <submittedName>
        <fullName evidence="2">Amine oxidase</fullName>
    </submittedName>
</protein>
<organism evidence="2 3">
    <name type="scientific">Halorhodospira halophila (strain DSM 244 / SL1)</name>
    <name type="common">Ectothiorhodospira halophila (strain DSM 244 / SL1)</name>
    <dbReference type="NCBI Taxonomy" id="349124"/>
    <lineage>
        <taxon>Bacteria</taxon>
        <taxon>Pseudomonadati</taxon>
        <taxon>Pseudomonadota</taxon>
        <taxon>Gammaproteobacteria</taxon>
        <taxon>Chromatiales</taxon>
        <taxon>Ectothiorhodospiraceae</taxon>
        <taxon>Halorhodospira</taxon>
    </lineage>
</organism>
<keyword evidence="3" id="KW-1185">Reference proteome</keyword>
<dbReference type="RefSeq" id="WP_011814338.1">
    <property type="nucleotide sequence ID" value="NC_008789.1"/>
</dbReference>
<reference evidence="3" key="1">
    <citation type="submission" date="2006-12" db="EMBL/GenBank/DDBJ databases">
        <title>Complete sequence of Halorhodospira halophila SL1.</title>
        <authorList>
            <consortium name="US DOE Joint Genome Institute"/>
            <person name="Copeland A."/>
            <person name="Lucas S."/>
            <person name="Lapidus A."/>
            <person name="Barry K."/>
            <person name="Detter J.C."/>
            <person name="Glavina del Rio T."/>
            <person name="Hammon N."/>
            <person name="Israni S."/>
            <person name="Dalin E."/>
            <person name="Tice H."/>
            <person name="Pitluck S."/>
            <person name="Saunders E."/>
            <person name="Brettin T."/>
            <person name="Bruce D."/>
            <person name="Han C."/>
            <person name="Tapia R."/>
            <person name="Schmutz J."/>
            <person name="Larimer F."/>
            <person name="Land M."/>
            <person name="Hauser L."/>
            <person name="Kyrpides N."/>
            <person name="Mikhailova N."/>
            <person name="Hoff W."/>
            <person name="Richardson P."/>
        </authorList>
    </citation>
    <scope>NUCLEOTIDE SEQUENCE [LARGE SCALE GENOMIC DNA]</scope>
    <source>
        <strain evidence="3">DSM 244 / SL1</strain>
    </source>
</reference>
<gene>
    <name evidence="2" type="ordered locus">Hhal_1552</name>
</gene>
<feature type="domain" description="Amine oxidase" evidence="1">
    <location>
        <begin position="21"/>
        <end position="408"/>
    </location>
</feature>
<proteinExistence type="predicted"/>
<dbReference type="InterPro" id="IPR036188">
    <property type="entry name" value="FAD/NAD-bd_sf"/>
</dbReference>
<dbReference type="PANTHER" id="PTHR42923:SF46">
    <property type="entry name" value="AMINE OXIDASE"/>
    <property type="match status" value="1"/>
</dbReference>
<dbReference type="SUPFAM" id="SSF51905">
    <property type="entry name" value="FAD/NAD(P)-binding domain"/>
    <property type="match status" value="1"/>
</dbReference>
<dbReference type="InterPro" id="IPR002937">
    <property type="entry name" value="Amino_oxidase"/>
</dbReference>
<evidence type="ECO:0000313" key="3">
    <source>
        <dbReference type="Proteomes" id="UP000000647"/>
    </source>
</evidence>
<evidence type="ECO:0000313" key="2">
    <source>
        <dbReference type="EMBL" id="ABM62316.1"/>
    </source>
</evidence>
<dbReference type="NCBIfam" id="NF005560">
    <property type="entry name" value="PRK07233.1"/>
    <property type="match status" value="1"/>
</dbReference>
<dbReference type="AlphaFoldDB" id="A1WXA4"/>
<dbReference type="Proteomes" id="UP000000647">
    <property type="component" value="Chromosome"/>
</dbReference>
<evidence type="ECO:0000259" key="1">
    <source>
        <dbReference type="Pfam" id="PF01593"/>
    </source>
</evidence>
<dbReference type="PANTHER" id="PTHR42923">
    <property type="entry name" value="PROTOPORPHYRINOGEN OXIDASE"/>
    <property type="match status" value="1"/>
</dbReference>
<name>A1WXA4_HALHL</name>
<dbReference type="EMBL" id="CP000544">
    <property type="protein sequence ID" value="ABM62316.1"/>
    <property type="molecule type" value="Genomic_DNA"/>
</dbReference>
<dbReference type="OrthoDB" id="9803192at2"/>
<dbReference type="HOGENOM" id="CLU_051347_0_0_6"/>
<dbReference type="eggNOG" id="COG1232">
    <property type="taxonomic scope" value="Bacteria"/>
</dbReference>
<dbReference type="InterPro" id="IPR050464">
    <property type="entry name" value="Zeta_carotene_desat/Oxidored"/>
</dbReference>